<dbReference type="GO" id="GO:0016301">
    <property type="term" value="F:kinase activity"/>
    <property type="evidence" value="ECO:0007669"/>
    <property type="project" value="UniProtKB-KW"/>
</dbReference>
<gene>
    <name evidence="2" type="ORF">EYR15_10460</name>
</gene>
<evidence type="ECO:0000313" key="3">
    <source>
        <dbReference type="Proteomes" id="UP000291613"/>
    </source>
</evidence>
<sequence>MVDRAVARRPRCADRPGLLGASKGAAHLLARGVSVVGIIANGRSWRNTREAVLNHAPPGVLVEAPETLDGYPAALTRFAQAGVSVVAVDGGDGTLRDVLSALPQAYGDKPPSIAIIPSGKTNVAALDVGGVARSAEGLERLAQAATSGAWRAEEIRRPIMVTTDGWTRIGFVFGLGAYERTTRLVNERVHSRGFAQGIGVALGVLMGGAAAFGKDRQIWRSGVPLSIAVDGAPARSGHSFVLLATSLHRLILRLYPFWGEGEGAIRLTEIAAPPRRLARGFLALGLGRKPSFADKEGYASLRADQVSLTLSDPFILDGDAFSPGPDGRVELKAGSAIRFVSL</sequence>
<dbReference type="InterPro" id="IPR016064">
    <property type="entry name" value="NAD/diacylglycerol_kinase_sf"/>
</dbReference>
<evidence type="ECO:0000259" key="1">
    <source>
        <dbReference type="SMART" id="SM00046"/>
    </source>
</evidence>
<dbReference type="InterPro" id="IPR001206">
    <property type="entry name" value="Diacylglycerol_kinase_cat_dom"/>
</dbReference>
<organism evidence="2 3">
    <name type="scientific">Hansschlegelia quercus</name>
    <dbReference type="NCBI Taxonomy" id="2528245"/>
    <lineage>
        <taxon>Bacteria</taxon>
        <taxon>Pseudomonadati</taxon>
        <taxon>Pseudomonadota</taxon>
        <taxon>Alphaproteobacteria</taxon>
        <taxon>Hyphomicrobiales</taxon>
        <taxon>Methylopilaceae</taxon>
        <taxon>Hansschlegelia</taxon>
    </lineage>
</organism>
<keyword evidence="3" id="KW-1185">Reference proteome</keyword>
<keyword evidence="2" id="KW-0808">Transferase</keyword>
<dbReference type="Gene3D" id="3.40.50.10330">
    <property type="entry name" value="Probable inorganic polyphosphate/atp-NAD kinase, domain 1"/>
    <property type="match status" value="1"/>
</dbReference>
<keyword evidence="2" id="KW-0418">Kinase</keyword>
<proteinExistence type="predicted"/>
<evidence type="ECO:0000313" key="2">
    <source>
        <dbReference type="EMBL" id="TBN53427.1"/>
    </source>
</evidence>
<dbReference type="EMBL" id="SIUB01000004">
    <property type="protein sequence ID" value="TBN53427.1"/>
    <property type="molecule type" value="Genomic_DNA"/>
</dbReference>
<dbReference type="SUPFAM" id="SSF111331">
    <property type="entry name" value="NAD kinase/diacylglycerol kinase-like"/>
    <property type="match status" value="1"/>
</dbReference>
<feature type="domain" description="DAGKc" evidence="1">
    <location>
        <begin position="35"/>
        <end position="166"/>
    </location>
</feature>
<dbReference type="SMART" id="SM00046">
    <property type="entry name" value="DAGKc"/>
    <property type="match status" value="1"/>
</dbReference>
<dbReference type="AlphaFoldDB" id="A0A4Q9GPC3"/>
<dbReference type="OrthoDB" id="8557048at2"/>
<accession>A0A4Q9GPC3</accession>
<comment type="caution">
    <text evidence="2">The sequence shown here is derived from an EMBL/GenBank/DDBJ whole genome shotgun (WGS) entry which is preliminary data.</text>
</comment>
<dbReference type="Proteomes" id="UP000291613">
    <property type="component" value="Unassembled WGS sequence"/>
</dbReference>
<name>A0A4Q9GPC3_9HYPH</name>
<reference evidence="2 3" key="1">
    <citation type="submission" date="2019-02" db="EMBL/GenBank/DDBJ databases">
        <title>Hansschlegelia quercus sp. nov., a novel methylotrophic bacterium from buds of oak (Quercus robur L.).</title>
        <authorList>
            <person name="Agafonova N.V."/>
            <person name="Kaparullina E.N."/>
            <person name="Grouzdev D.S."/>
            <person name="Doronina N.V."/>
        </authorList>
    </citation>
    <scope>NUCLEOTIDE SEQUENCE [LARGE SCALE GENOMIC DNA]</scope>
    <source>
        <strain evidence="2 3">Dub</strain>
    </source>
</reference>
<dbReference type="Pfam" id="PF00781">
    <property type="entry name" value="DAGK_cat"/>
    <property type="match status" value="1"/>
</dbReference>
<dbReference type="InterPro" id="IPR017438">
    <property type="entry name" value="ATP-NAD_kinase_N"/>
</dbReference>
<protein>
    <submittedName>
        <fullName evidence="2">Diacylglycerol kinase</fullName>
    </submittedName>
</protein>